<name>A0A4P9Y7J1_9FUNG</name>
<gene>
    <name evidence="3" type="ORF">BJ684DRAFT_14927</name>
</gene>
<evidence type="ECO:0000259" key="2">
    <source>
        <dbReference type="Pfam" id="PF26153"/>
    </source>
</evidence>
<evidence type="ECO:0000313" key="4">
    <source>
        <dbReference type="Proteomes" id="UP000267251"/>
    </source>
</evidence>
<dbReference type="AlphaFoldDB" id="A0A4P9Y7J1"/>
<dbReference type="Proteomes" id="UP000267251">
    <property type="component" value="Unassembled WGS sequence"/>
</dbReference>
<dbReference type="PANTHER" id="PTHR35895:SF1">
    <property type="entry name" value="LIPID-BINDING SERUM GLYCOPROTEIN C-TERMINAL DOMAIN-CONTAINING PROTEIN"/>
    <property type="match status" value="1"/>
</dbReference>
<dbReference type="InterPro" id="IPR046368">
    <property type="entry name" value="Tag1"/>
</dbReference>
<keyword evidence="1" id="KW-1133">Transmembrane helix</keyword>
<dbReference type="Pfam" id="PF26153">
    <property type="entry name" value="LEA-2L_5"/>
    <property type="match status" value="1"/>
</dbReference>
<protein>
    <recommendedName>
        <fullName evidence="2">Tag1-like fifth Ig-like domain-containing protein</fullName>
    </recommendedName>
</protein>
<feature type="transmembrane region" description="Helical" evidence="1">
    <location>
        <begin position="20"/>
        <end position="45"/>
    </location>
</feature>
<evidence type="ECO:0000313" key="3">
    <source>
        <dbReference type="EMBL" id="RKP14772.1"/>
    </source>
</evidence>
<dbReference type="GO" id="GO:0000329">
    <property type="term" value="C:fungal-type vacuole membrane"/>
    <property type="evidence" value="ECO:0007669"/>
    <property type="project" value="InterPro"/>
</dbReference>
<dbReference type="OrthoDB" id="10039566at2759"/>
<dbReference type="PANTHER" id="PTHR35895">
    <property type="entry name" value="CHROMOSOME 16, WHOLE GENOME SHOTGUN SEQUENCE"/>
    <property type="match status" value="1"/>
</dbReference>
<keyword evidence="4" id="KW-1185">Reference proteome</keyword>
<feature type="domain" description="Tag1-like fifth Ig-like" evidence="2">
    <location>
        <begin position="631"/>
        <end position="739"/>
    </location>
</feature>
<accession>A0A4P9Y7J1</accession>
<dbReference type="InterPro" id="IPR059066">
    <property type="entry name" value="Ig_Tag1-like_5th"/>
</dbReference>
<keyword evidence="1" id="KW-0812">Transmembrane</keyword>
<sequence>MYHPSETFASTTPPRVCKWILITILFISTGSFLAFLAFAVIPHWAATHYLLRTSLHLVNGTVGPLTEQGFSMHVSVQVRGLEGGLAGHFPPTLSPTTLHLLHPDGKEIVGHIQTPAATIHPYEPVPMGMNLTILDSDRMATMVASWLAQDPGVPIACHFQGRVDAHFLGFHIRDIRVSQFIYFPPMNFLRDVRVEGFDLLGPDPLGGVALEGRGSVIGDVPISLSIPSLPLEAFSRNGERVLASLTSDPLSLGQGEEGKVRVRGRALPLKDDPRGLKEMSALVTDYIHGEEVVLRVRGSSLRTEIEEAPSWLLGAAERTKLNISLPRFKDQDNLLEGLEGIRGEVKITPDTAYSPMVEGQAKAIFSLPWPHLPFQFLSMTGMAGKVYEQGSIDSLGALSIPHLKLLDQGPMGGHDSPGRYWVNGSWSDGSVLSVDPRNQKEKEGFETMISHSLLRSTVNLIFEGSGDVMIDSGMGPLNLSCVPFRTNHTLPGFGGLIQKKPNVTEVKVMGGEEGMLVIHGKVDMGVMPQDILSIDLGPISLEMTYGGREVGWIRVPGMRTLPGKSLILDAEVQLGQGHAVQSMLSRYISEEEGVMVEVRGMDTSSPIPSLIPALKHLHSNVTLPPVPGEAEGLVSQVTLHLLFSSVSSTIHNPLDVPMTLHALQGEAFHDDQSIGFFDEVYDGPDGQGILLPPHTNTSLPNAPVTYGSGGYGLVREALGGTLAVTVYGQMNVSIGSWSMDQQRFHRSSIPVRVKWW</sequence>
<reference evidence="4" key="1">
    <citation type="journal article" date="2018" name="Nat. Microbiol.">
        <title>Leveraging single-cell genomics to expand the fungal tree of life.</title>
        <authorList>
            <person name="Ahrendt S.R."/>
            <person name="Quandt C.A."/>
            <person name="Ciobanu D."/>
            <person name="Clum A."/>
            <person name="Salamov A."/>
            <person name="Andreopoulos B."/>
            <person name="Cheng J.F."/>
            <person name="Woyke T."/>
            <person name="Pelin A."/>
            <person name="Henrissat B."/>
            <person name="Reynolds N.K."/>
            <person name="Benny G.L."/>
            <person name="Smith M.E."/>
            <person name="James T.Y."/>
            <person name="Grigoriev I.V."/>
        </authorList>
    </citation>
    <scope>NUCLEOTIDE SEQUENCE [LARGE SCALE GENOMIC DNA]</scope>
</reference>
<dbReference type="EMBL" id="KZ987793">
    <property type="protein sequence ID" value="RKP14772.1"/>
    <property type="molecule type" value="Genomic_DNA"/>
</dbReference>
<organism evidence="3 4">
    <name type="scientific">Piptocephalis cylindrospora</name>
    <dbReference type="NCBI Taxonomy" id="1907219"/>
    <lineage>
        <taxon>Eukaryota</taxon>
        <taxon>Fungi</taxon>
        <taxon>Fungi incertae sedis</taxon>
        <taxon>Zoopagomycota</taxon>
        <taxon>Zoopagomycotina</taxon>
        <taxon>Zoopagomycetes</taxon>
        <taxon>Zoopagales</taxon>
        <taxon>Piptocephalidaceae</taxon>
        <taxon>Piptocephalis</taxon>
    </lineage>
</organism>
<keyword evidence="1" id="KW-0472">Membrane</keyword>
<evidence type="ECO:0000256" key="1">
    <source>
        <dbReference type="SAM" id="Phobius"/>
    </source>
</evidence>
<proteinExistence type="predicted"/>